<comment type="similarity">
    <text evidence="3">Belongs to the flagella basal body rod proteins family.</text>
</comment>
<feature type="domain" description="Flagellar hook-associated protein FlgK helical" evidence="9">
    <location>
        <begin position="92"/>
        <end position="313"/>
    </location>
</feature>
<dbReference type="InterPro" id="IPR002371">
    <property type="entry name" value="FlgK"/>
</dbReference>
<keyword evidence="6" id="KW-0975">Bacterial flagellum</keyword>
<reference evidence="11" key="1">
    <citation type="submission" date="2017-01" db="EMBL/GenBank/DDBJ databases">
        <authorList>
            <person name="Varghese N."/>
            <person name="Submissions S."/>
        </authorList>
    </citation>
    <scope>NUCLEOTIDE SEQUENCE [LARGE SCALE GENOMIC DNA]</scope>
    <source>
        <strain evidence="11">DSM 19945</strain>
    </source>
</reference>
<keyword evidence="11" id="KW-1185">Reference proteome</keyword>
<dbReference type="Pfam" id="PF22638">
    <property type="entry name" value="FlgK_D1"/>
    <property type="match status" value="1"/>
</dbReference>
<dbReference type="InterPro" id="IPR010930">
    <property type="entry name" value="Flg_bb/hook_C_dom"/>
</dbReference>
<evidence type="ECO:0000256" key="3">
    <source>
        <dbReference type="ARBA" id="ARBA00009677"/>
    </source>
</evidence>
<dbReference type="InterPro" id="IPR053927">
    <property type="entry name" value="FlgK_helical"/>
</dbReference>
<dbReference type="GO" id="GO:0005576">
    <property type="term" value="C:extracellular region"/>
    <property type="evidence" value="ECO:0007669"/>
    <property type="project" value="UniProtKB-SubCell"/>
</dbReference>
<name>A0A1N7LJ30_9RHOB</name>
<evidence type="ECO:0000256" key="2">
    <source>
        <dbReference type="ARBA" id="ARBA00004613"/>
    </source>
</evidence>
<dbReference type="Pfam" id="PF00460">
    <property type="entry name" value="Flg_bb_rod"/>
    <property type="match status" value="1"/>
</dbReference>
<evidence type="ECO:0000256" key="5">
    <source>
        <dbReference type="ARBA" id="ARBA00022525"/>
    </source>
</evidence>
<dbReference type="RefSeq" id="WP_076484371.1">
    <property type="nucleotide sequence ID" value="NZ_FTOG01000004.1"/>
</dbReference>
<keyword evidence="10" id="KW-0282">Flagellum</keyword>
<feature type="domain" description="Flagellar basal-body/hook protein C-terminal" evidence="8">
    <location>
        <begin position="448"/>
        <end position="485"/>
    </location>
</feature>
<dbReference type="GO" id="GO:0005198">
    <property type="term" value="F:structural molecule activity"/>
    <property type="evidence" value="ECO:0007669"/>
    <property type="project" value="InterPro"/>
</dbReference>
<feature type="domain" description="Flagellar basal body rod protein N-terminal" evidence="7">
    <location>
        <begin position="8"/>
        <end position="37"/>
    </location>
</feature>
<keyword evidence="10" id="KW-0966">Cell projection</keyword>
<dbReference type="PANTHER" id="PTHR30033">
    <property type="entry name" value="FLAGELLAR HOOK-ASSOCIATED PROTEIN 1"/>
    <property type="match status" value="1"/>
</dbReference>
<protein>
    <recommendedName>
        <fullName evidence="4">Flagellar hook-associated protein 1</fullName>
    </recommendedName>
</protein>
<dbReference type="AlphaFoldDB" id="A0A1N7LJ30"/>
<dbReference type="GO" id="GO:0009425">
    <property type="term" value="C:bacterial-type flagellum basal body"/>
    <property type="evidence" value="ECO:0007669"/>
    <property type="project" value="UniProtKB-SubCell"/>
</dbReference>
<dbReference type="NCBIfam" id="TIGR02492">
    <property type="entry name" value="flgK_ends"/>
    <property type="match status" value="1"/>
</dbReference>
<organism evidence="10 11">
    <name type="scientific">Rhodobacter aestuarii</name>
    <dbReference type="NCBI Taxonomy" id="453582"/>
    <lineage>
        <taxon>Bacteria</taxon>
        <taxon>Pseudomonadati</taxon>
        <taxon>Pseudomonadota</taxon>
        <taxon>Alphaproteobacteria</taxon>
        <taxon>Rhodobacterales</taxon>
        <taxon>Rhodobacter group</taxon>
        <taxon>Rhodobacter</taxon>
    </lineage>
</organism>
<dbReference type="SUPFAM" id="SSF64518">
    <property type="entry name" value="Phase 1 flagellin"/>
    <property type="match status" value="1"/>
</dbReference>
<keyword evidence="5" id="KW-0964">Secreted</keyword>
<evidence type="ECO:0000259" key="8">
    <source>
        <dbReference type="Pfam" id="PF06429"/>
    </source>
</evidence>
<dbReference type="GO" id="GO:0044780">
    <property type="term" value="P:bacterial-type flagellum assembly"/>
    <property type="evidence" value="ECO:0007669"/>
    <property type="project" value="InterPro"/>
</dbReference>
<dbReference type="OrthoDB" id="7181295at2"/>
<sequence length="485" mass="50276">MVGITGALNNAVTGLTAASRAAEVVSSNVANAMTEGYARREISLSSDTLGGDGGGVRINGINRMVNETLLQDKRLADAAAADATARTTFYADLENQIGDPTTEGSLSWTISKFEDSLLTAASMPDSSARLSSAVDAARLVTDKLNSVSADLQQTRLEADQSIAKQVNTLNETLGEIELLNRTITTQIAVGRDANGLMDQRQMLVDSISEIVPIKVVQRDNNQIALFTKGGGILLDGHAYEIGFTGAGVMAADMTLAGGQLSGITVNGQAMTVGEGSQFGGGTLGAAFAVRDTLGTEAQAKLDAVARDLISRFESTSVDPTLNPGDAGLFTDGGGPLVVANEAGLAGRISINAIVDPLQGGAAWHMRDGLNAATPGVVSDATLLNAMSSAMTTQSVPASGNFGALQRSMAGLSADLLSFASSSRQSSELTQGYTNARQEALHEMALADGVDTDYEMQNLLVVEKAYAANARVIQTIDALIQQLLEL</sequence>
<accession>A0A1N7LJ30</accession>
<dbReference type="Pfam" id="PF06429">
    <property type="entry name" value="Flg_bbr_C"/>
    <property type="match status" value="1"/>
</dbReference>
<dbReference type="EMBL" id="FTOG01000004">
    <property type="protein sequence ID" value="SIS73858.1"/>
    <property type="molecule type" value="Genomic_DNA"/>
</dbReference>
<dbReference type="PANTHER" id="PTHR30033:SF2">
    <property type="entry name" value="FLAGELLAR HOOK PROTEIN"/>
    <property type="match status" value="1"/>
</dbReference>
<dbReference type="STRING" id="453582.SAMN05421580_104109"/>
<evidence type="ECO:0000256" key="4">
    <source>
        <dbReference type="ARBA" id="ARBA00016244"/>
    </source>
</evidence>
<evidence type="ECO:0000259" key="9">
    <source>
        <dbReference type="Pfam" id="PF22638"/>
    </source>
</evidence>
<evidence type="ECO:0000313" key="10">
    <source>
        <dbReference type="EMBL" id="SIS73858.1"/>
    </source>
</evidence>
<comment type="subcellular location">
    <subcellularLocation>
        <location evidence="1">Bacterial flagellum basal body</location>
    </subcellularLocation>
    <subcellularLocation>
        <location evidence="2">Secreted</location>
    </subcellularLocation>
</comment>
<evidence type="ECO:0000259" key="7">
    <source>
        <dbReference type="Pfam" id="PF00460"/>
    </source>
</evidence>
<keyword evidence="10" id="KW-0969">Cilium</keyword>
<dbReference type="Proteomes" id="UP000186221">
    <property type="component" value="Unassembled WGS sequence"/>
</dbReference>
<proteinExistence type="inferred from homology"/>
<evidence type="ECO:0000256" key="6">
    <source>
        <dbReference type="ARBA" id="ARBA00023143"/>
    </source>
</evidence>
<dbReference type="InterPro" id="IPR001444">
    <property type="entry name" value="Flag_bb_rod_N"/>
</dbReference>
<evidence type="ECO:0000313" key="11">
    <source>
        <dbReference type="Proteomes" id="UP000186221"/>
    </source>
</evidence>
<dbReference type="GO" id="GO:0009424">
    <property type="term" value="C:bacterial-type flagellum hook"/>
    <property type="evidence" value="ECO:0007669"/>
    <property type="project" value="InterPro"/>
</dbReference>
<gene>
    <name evidence="10" type="ORF">SAMN05421580_104109</name>
</gene>
<evidence type="ECO:0000256" key="1">
    <source>
        <dbReference type="ARBA" id="ARBA00004117"/>
    </source>
</evidence>